<dbReference type="GO" id="GO:0004674">
    <property type="term" value="F:protein serine/threonine kinase activity"/>
    <property type="evidence" value="ECO:0007669"/>
    <property type="project" value="TreeGrafter"/>
</dbReference>
<dbReference type="Pfam" id="PF00069">
    <property type="entry name" value="Pkinase"/>
    <property type="match status" value="1"/>
</dbReference>
<dbReference type="Gene3D" id="1.10.510.10">
    <property type="entry name" value="Transferase(Phosphotransferase) domain 1"/>
    <property type="match status" value="1"/>
</dbReference>
<evidence type="ECO:0000256" key="1">
    <source>
        <dbReference type="ARBA" id="ARBA00022741"/>
    </source>
</evidence>
<dbReference type="InterPro" id="IPR000182">
    <property type="entry name" value="GNAT_dom"/>
</dbReference>
<dbReference type="EMBL" id="LK023346">
    <property type="protein sequence ID" value="CDS11275.1"/>
    <property type="molecule type" value="Genomic_DNA"/>
</dbReference>
<dbReference type="GO" id="GO:0016747">
    <property type="term" value="F:acyltransferase activity, transferring groups other than amino-acyl groups"/>
    <property type="evidence" value="ECO:0007669"/>
    <property type="project" value="InterPro"/>
</dbReference>
<name>A0A077WVE7_9FUNG</name>
<dbReference type="InterPro" id="IPR016181">
    <property type="entry name" value="Acyl_CoA_acyltransferase"/>
</dbReference>
<feature type="domain" description="N-acetyltransferase" evidence="5">
    <location>
        <begin position="339"/>
        <end position="493"/>
    </location>
</feature>
<dbReference type="PROSITE" id="PS00108">
    <property type="entry name" value="PROTEIN_KINASE_ST"/>
    <property type="match status" value="1"/>
</dbReference>
<keyword evidence="1 3" id="KW-0547">Nucleotide-binding</keyword>
<dbReference type="PROSITE" id="PS00107">
    <property type="entry name" value="PROTEIN_KINASE_ATP"/>
    <property type="match status" value="1"/>
</dbReference>
<dbReference type="PROSITE" id="PS50011">
    <property type="entry name" value="PROTEIN_KINASE_DOM"/>
    <property type="match status" value="1"/>
</dbReference>
<dbReference type="InterPro" id="IPR008271">
    <property type="entry name" value="Ser/Thr_kinase_AS"/>
</dbReference>
<proteinExistence type="predicted"/>
<dbReference type="GO" id="GO:0005737">
    <property type="term" value="C:cytoplasm"/>
    <property type="evidence" value="ECO:0007669"/>
    <property type="project" value="TreeGrafter"/>
</dbReference>
<dbReference type="SUPFAM" id="SSF56112">
    <property type="entry name" value="Protein kinase-like (PK-like)"/>
    <property type="match status" value="1"/>
</dbReference>
<dbReference type="Pfam" id="PF00583">
    <property type="entry name" value="Acetyltransf_1"/>
    <property type="match status" value="1"/>
</dbReference>
<dbReference type="CDD" id="cd04301">
    <property type="entry name" value="NAT_SF"/>
    <property type="match status" value="1"/>
</dbReference>
<dbReference type="SUPFAM" id="SSF55729">
    <property type="entry name" value="Acyl-CoA N-acyltransferases (Nat)"/>
    <property type="match status" value="1"/>
</dbReference>
<dbReference type="OrthoDB" id="6513151at2759"/>
<dbReference type="GO" id="GO:0035556">
    <property type="term" value="P:intracellular signal transduction"/>
    <property type="evidence" value="ECO:0007669"/>
    <property type="project" value="TreeGrafter"/>
</dbReference>
<dbReference type="SMART" id="SM00220">
    <property type="entry name" value="S_TKc"/>
    <property type="match status" value="1"/>
</dbReference>
<dbReference type="PROSITE" id="PS51186">
    <property type="entry name" value="GNAT"/>
    <property type="match status" value="1"/>
</dbReference>
<feature type="binding site" evidence="3">
    <location>
        <position position="88"/>
    </location>
    <ligand>
        <name>ATP</name>
        <dbReference type="ChEBI" id="CHEBI:30616"/>
    </ligand>
</feature>
<dbReference type="AlphaFoldDB" id="A0A077WVE7"/>
<dbReference type="Gene3D" id="3.40.630.30">
    <property type="match status" value="1"/>
</dbReference>
<feature type="domain" description="Protein kinase" evidence="4">
    <location>
        <begin position="60"/>
        <end position="323"/>
    </location>
</feature>
<evidence type="ECO:0000313" key="6">
    <source>
        <dbReference type="EMBL" id="CDS11275.1"/>
    </source>
</evidence>
<reference evidence="6" key="1">
    <citation type="journal article" date="2014" name="Genome Announc.">
        <title>De novo whole-genome sequence and genome annotation of Lichtheimia ramosa.</title>
        <authorList>
            <person name="Linde J."/>
            <person name="Schwartze V."/>
            <person name="Binder U."/>
            <person name="Lass-Florl C."/>
            <person name="Voigt K."/>
            <person name="Horn F."/>
        </authorList>
    </citation>
    <scope>NUCLEOTIDE SEQUENCE</scope>
    <source>
        <strain evidence="6">JMRC FSU:6197</strain>
    </source>
</reference>
<gene>
    <name evidence="6" type="ORF">LRAMOSA03538</name>
</gene>
<evidence type="ECO:0000259" key="5">
    <source>
        <dbReference type="PROSITE" id="PS51186"/>
    </source>
</evidence>
<accession>A0A077WVE7</accession>
<dbReference type="GO" id="GO:0005524">
    <property type="term" value="F:ATP binding"/>
    <property type="evidence" value="ECO:0007669"/>
    <property type="project" value="UniProtKB-UniRule"/>
</dbReference>
<protein>
    <submittedName>
        <fullName evidence="6">Uncharacterized protein</fullName>
    </submittedName>
</protein>
<dbReference type="InterPro" id="IPR017441">
    <property type="entry name" value="Protein_kinase_ATP_BS"/>
</dbReference>
<evidence type="ECO:0000256" key="3">
    <source>
        <dbReference type="PROSITE-ProRule" id="PRU10141"/>
    </source>
</evidence>
<keyword evidence="2 3" id="KW-0067">ATP-binding</keyword>
<evidence type="ECO:0000259" key="4">
    <source>
        <dbReference type="PROSITE" id="PS50011"/>
    </source>
</evidence>
<dbReference type="InterPro" id="IPR011009">
    <property type="entry name" value="Kinase-like_dom_sf"/>
</dbReference>
<sequence>MSLKYSIQDHNLLPKHRIRRNHPYVSGCWSTAIKGIAFRHREPVSPPDIQKAKNDRYDILAVLESIGTGAYAQVRLGVGSDYNLYAIKTFRPRSKKVSHRSFLKSISSEYCIAATMDHPNIIKTLDFSIDQNGHYYTTMEYCADEDLCSAITHGRLTKEEKYCFFKQILQGVMYMHSMGVAHRDIKPENILIHGHLVRITDFGQASVMRDAWHSKNQLCFGVCGTVCYAAPEVFVSTTGYEGDKADMWSVGMVLYVLLYGDLLFTSAKMTNPYYRSFVRQHALRRFSFFDRLEPEVTETLYHLLDPNAASRYTCKRTLLMPWISNIQTLDYYACQDMPEHLKQWAFDLVKDNMYDMYAQSKDGWDDEHKKSEMFAPEARYLIARSAKEPMDLKGFLLFRMLHEETMDDDVMAQAAYCFELQLIPDARGRGIGEFLMNLLEQIGKHWKMDKMMLTVFKANKGAFRFYTEKMGFQLDEISPSACLSHLQARKFDYEILSKSLL</sequence>
<dbReference type="PANTHER" id="PTHR24346">
    <property type="entry name" value="MAP/MICROTUBULE AFFINITY-REGULATING KINASE"/>
    <property type="match status" value="1"/>
</dbReference>
<dbReference type="InterPro" id="IPR000719">
    <property type="entry name" value="Prot_kinase_dom"/>
</dbReference>
<organism evidence="6">
    <name type="scientific">Lichtheimia ramosa</name>
    <dbReference type="NCBI Taxonomy" id="688394"/>
    <lineage>
        <taxon>Eukaryota</taxon>
        <taxon>Fungi</taxon>
        <taxon>Fungi incertae sedis</taxon>
        <taxon>Mucoromycota</taxon>
        <taxon>Mucoromycotina</taxon>
        <taxon>Mucoromycetes</taxon>
        <taxon>Mucorales</taxon>
        <taxon>Lichtheimiaceae</taxon>
        <taxon>Lichtheimia</taxon>
    </lineage>
</organism>
<evidence type="ECO:0000256" key="2">
    <source>
        <dbReference type="ARBA" id="ARBA00022840"/>
    </source>
</evidence>
<dbReference type="PANTHER" id="PTHR24346:SF30">
    <property type="entry name" value="MATERNAL EMBRYONIC LEUCINE ZIPPER KINASE"/>
    <property type="match status" value="1"/>
</dbReference>